<comment type="similarity">
    <text evidence="6">Belongs to the zinc-containing alcohol dehydrogenase family.</text>
</comment>
<dbReference type="Gene3D" id="3.90.180.10">
    <property type="entry name" value="Medium-chain alcohol dehydrogenases, catalytic domain"/>
    <property type="match status" value="1"/>
</dbReference>
<keyword evidence="9" id="KW-1185">Reference proteome</keyword>
<evidence type="ECO:0000256" key="1">
    <source>
        <dbReference type="ARBA" id="ARBA00001947"/>
    </source>
</evidence>
<reference evidence="10" key="1">
    <citation type="submission" date="2025-08" db="UniProtKB">
        <authorList>
            <consortium name="RefSeq"/>
        </authorList>
    </citation>
    <scope>IDENTIFICATION</scope>
    <source>
        <tissue evidence="10">Muscle</tissue>
    </source>
</reference>
<dbReference type="Pfam" id="PF08240">
    <property type="entry name" value="ADH_N"/>
    <property type="match status" value="1"/>
</dbReference>
<keyword evidence="3 6" id="KW-0862">Zinc</keyword>
<dbReference type="PANTHER" id="PTHR43880:SF12">
    <property type="entry name" value="ALCOHOL DEHYDROGENASE CLASS-3"/>
    <property type="match status" value="1"/>
</dbReference>
<dbReference type="SUPFAM" id="SSF50129">
    <property type="entry name" value="GroES-like"/>
    <property type="match status" value="2"/>
</dbReference>
<dbReference type="Gene3D" id="3.40.50.720">
    <property type="entry name" value="NAD(P)-binding Rossmann-like Domain"/>
    <property type="match status" value="1"/>
</dbReference>
<dbReference type="PROSITE" id="PS00059">
    <property type="entry name" value="ADH_ZINC"/>
    <property type="match status" value="1"/>
</dbReference>
<dbReference type="Pfam" id="PF00107">
    <property type="entry name" value="ADH_zinc_N"/>
    <property type="match status" value="1"/>
</dbReference>
<evidence type="ECO:0000256" key="4">
    <source>
        <dbReference type="ARBA" id="ARBA00023002"/>
    </source>
</evidence>
<accession>A0ABM1BBU1</accession>
<dbReference type="InterPro" id="IPR011032">
    <property type="entry name" value="GroES-like_sf"/>
</dbReference>
<evidence type="ECO:0000259" key="7">
    <source>
        <dbReference type="Pfam" id="PF00107"/>
    </source>
</evidence>
<evidence type="ECO:0000313" key="10">
    <source>
        <dbReference type="RefSeq" id="XP_013778838.1"/>
    </source>
</evidence>
<proteinExistence type="inferred from homology"/>
<dbReference type="RefSeq" id="XP_013778838.1">
    <property type="nucleotide sequence ID" value="XM_013923384.2"/>
</dbReference>
<feature type="domain" description="Alcohol dehydrogenase-like N-terminal" evidence="8">
    <location>
        <begin position="32"/>
        <end position="165"/>
    </location>
</feature>
<evidence type="ECO:0000259" key="8">
    <source>
        <dbReference type="Pfam" id="PF08240"/>
    </source>
</evidence>
<dbReference type="SUPFAM" id="SSF51735">
    <property type="entry name" value="NAD(P)-binding Rossmann-fold domains"/>
    <property type="match status" value="1"/>
</dbReference>
<protein>
    <submittedName>
        <fullName evidence="10">Alcohol dehydrogenase class-3-like</fullName>
    </submittedName>
</protein>
<evidence type="ECO:0000313" key="9">
    <source>
        <dbReference type="Proteomes" id="UP000694941"/>
    </source>
</evidence>
<dbReference type="Proteomes" id="UP000694941">
    <property type="component" value="Unplaced"/>
</dbReference>
<keyword evidence="4" id="KW-0560">Oxidoreductase</keyword>
<evidence type="ECO:0000256" key="6">
    <source>
        <dbReference type="RuleBase" id="RU361277"/>
    </source>
</evidence>
<feature type="domain" description="Alcohol dehydrogenase-like C-terminal" evidence="7">
    <location>
        <begin position="207"/>
        <end position="326"/>
    </location>
</feature>
<dbReference type="PANTHER" id="PTHR43880">
    <property type="entry name" value="ALCOHOL DEHYDROGENASE"/>
    <property type="match status" value="1"/>
</dbReference>
<keyword evidence="2 6" id="KW-0479">Metal-binding</keyword>
<evidence type="ECO:0000256" key="5">
    <source>
        <dbReference type="ARBA" id="ARBA00023027"/>
    </source>
</evidence>
<dbReference type="InterPro" id="IPR036291">
    <property type="entry name" value="NAD(P)-bd_dom_sf"/>
</dbReference>
<evidence type="ECO:0000256" key="2">
    <source>
        <dbReference type="ARBA" id="ARBA00022723"/>
    </source>
</evidence>
<dbReference type="InterPro" id="IPR013154">
    <property type="entry name" value="ADH-like_N"/>
</dbReference>
<keyword evidence="5" id="KW-0520">NAD</keyword>
<evidence type="ECO:0000256" key="3">
    <source>
        <dbReference type="ARBA" id="ARBA00022833"/>
    </source>
</evidence>
<dbReference type="InterPro" id="IPR002328">
    <property type="entry name" value="ADH_Zn_CS"/>
</dbReference>
<dbReference type="GeneID" id="106463362"/>
<comment type="cofactor">
    <cofactor evidence="1 6">
        <name>Zn(2+)</name>
        <dbReference type="ChEBI" id="CHEBI:29105"/>
    </cofactor>
</comment>
<name>A0ABM1BBU1_LIMPO</name>
<gene>
    <name evidence="10" type="primary">LOC106463362</name>
</gene>
<dbReference type="InterPro" id="IPR013149">
    <property type="entry name" value="ADH-like_C"/>
</dbReference>
<organism evidence="9 10">
    <name type="scientific">Limulus polyphemus</name>
    <name type="common">Atlantic horseshoe crab</name>
    <dbReference type="NCBI Taxonomy" id="6850"/>
    <lineage>
        <taxon>Eukaryota</taxon>
        <taxon>Metazoa</taxon>
        <taxon>Ecdysozoa</taxon>
        <taxon>Arthropoda</taxon>
        <taxon>Chelicerata</taxon>
        <taxon>Merostomata</taxon>
        <taxon>Xiphosura</taxon>
        <taxon>Limulidae</taxon>
        <taxon>Limulus</taxon>
    </lineage>
</organism>
<sequence>MAGKPIKCRAAVAWEAGKPLSIETIEVAPPKSKEVRVKIEATGVCHTDLHMKNGVDPGVTAAKANFPCILGHEGAGVVESVGNEVTKVKPGDHVIPLWLPECGECPTCRRPDSNICSQLSDSQARGVMPDGTTRFSCKGKQIHHFMGTSTFSEYTVLPDIAVVKVNPKAAMTDICLIGCGFTTGYGAAANSAKVKPGSTTAVWGLGGVGLSAIVGCKDSGASRIIGIDLNPDKFEKAKHFGCTECLNPADFDRPIEEVLHEMTGGGVDFTFECIGNVKTMRSAFEASHPVWGVTMIVGVATADDQLVFPPYKLLLGRTLKGSFFGGYKSNVGIPQLVDSYLEGRLPVAELITHTMAFEEINKAFDLMIEGKSIRSVVKFN</sequence>